<keyword evidence="1" id="KW-1133">Transmembrane helix</keyword>
<comment type="caution">
    <text evidence="2">The sequence shown here is derived from an EMBL/GenBank/DDBJ whole genome shotgun (WGS) entry which is preliminary data.</text>
</comment>
<proteinExistence type="predicted"/>
<gene>
    <name evidence="2" type="ORF">CQA66_04225</name>
</gene>
<feature type="transmembrane region" description="Helical" evidence="1">
    <location>
        <begin position="45"/>
        <end position="63"/>
    </location>
</feature>
<dbReference type="AlphaFoldDB" id="A0A3D8J5T5"/>
<evidence type="ECO:0000313" key="3">
    <source>
        <dbReference type="Proteomes" id="UP000256424"/>
    </source>
</evidence>
<reference evidence="2 3" key="1">
    <citation type="submission" date="2018-04" db="EMBL/GenBank/DDBJ databases">
        <title>Novel Campyloabacter and Helicobacter Species and Strains.</title>
        <authorList>
            <person name="Mannion A.J."/>
            <person name="Shen Z."/>
            <person name="Fox J.G."/>
        </authorList>
    </citation>
    <scope>NUCLEOTIDE SEQUENCE [LARGE SCALE GENOMIC DNA]</scope>
    <source>
        <strain evidence="2 3">MIT 97-5075</strain>
    </source>
</reference>
<keyword evidence="1" id="KW-0472">Membrane</keyword>
<dbReference type="Proteomes" id="UP000256424">
    <property type="component" value="Unassembled WGS sequence"/>
</dbReference>
<organism evidence="2 3">
    <name type="scientific">Helicobacter aurati</name>
    <dbReference type="NCBI Taxonomy" id="137778"/>
    <lineage>
        <taxon>Bacteria</taxon>
        <taxon>Pseudomonadati</taxon>
        <taxon>Campylobacterota</taxon>
        <taxon>Epsilonproteobacteria</taxon>
        <taxon>Campylobacterales</taxon>
        <taxon>Helicobacteraceae</taxon>
        <taxon>Helicobacter</taxon>
    </lineage>
</organism>
<protein>
    <submittedName>
        <fullName evidence="2">Uncharacterized protein</fullName>
    </submittedName>
</protein>
<name>A0A3D8J5T5_9HELI</name>
<dbReference type="EMBL" id="NXLW01000006">
    <property type="protein sequence ID" value="RDU72525.1"/>
    <property type="molecule type" value="Genomic_DNA"/>
</dbReference>
<feature type="transmembrane region" description="Helical" evidence="1">
    <location>
        <begin position="18"/>
        <end position="39"/>
    </location>
</feature>
<dbReference type="RefSeq" id="WP_104763510.1">
    <property type="nucleotide sequence ID" value="NZ_FZPM01000025.1"/>
</dbReference>
<evidence type="ECO:0000313" key="2">
    <source>
        <dbReference type="EMBL" id="RDU72525.1"/>
    </source>
</evidence>
<evidence type="ECO:0000256" key="1">
    <source>
        <dbReference type="SAM" id="Phobius"/>
    </source>
</evidence>
<accession>A0A3D8J5T5</accession>
<sequence length="78" mass="9208">MCNFAILRKMYSQTPVKLMCISFASILLPIGLFLCFVTFSKGIFFIIWYIYTFFLLLISIKIYQHKKLHSTSAQYSKH</sequence>
<keyword evidence="3" id="KW-1185">Reference proteome</keyword>
<keyword evidence="1" id="KW-0812">Transmembrane</keyword>